<name>A0AAP0RQS5_LIQFO</name>
<feature type="compositionally biased region" description="Basic and acidic residues" evidence="1">
    <location>
        <begin position="19"/>
        <end position="30"/>
    </location>
</feature>
<sequence length="100" mass="9784">MKKETLCFCIRGRGKSKHGHAEESPKEGPLRPKSRRGGKSRGDASAPADGHAEANHDGGTTTGSNAAGGMAVVMMSTAHMAALDGGDGGGGSAHGGDGGG</sequence>
<reference evidence="2 3" key="1">
    <citation type="journal article" date="2024" name="Plant J.">
        <title>Genome sequences and population genomics reveal climatic adaptation and genomic divergence between two closely related sweetgum species.</title>
        <authorList>
            <person name="Xu W.Q."/>
            <person name="Ren C.Q."/>
            <person name="Zhang X.Y."/>
            <person name="Comes H.P."/>
            <person name="Liu X.H."/>
            <person name="Li Y.G."/>
            <person name="Kettle C.J."/>
            <person name="Jalonen R."/>
            <person name="Gaisberger H."/>
            <person name="Ma Y.Z."/>
            <person name="Qiu Y.X."/>
        </authorList>
    </citation>
    <scope>NUCLEOTIDE SEQUENCE [LARGE SCALE GENOMIC DNA]</scope>
    <source>
        <strain evidence="2">Hangzhou</strain>
    </source>
</reference>
<protein>
    <submittedName>
        <fullName evidence="2">Uncharacterized protein</fullName>
    </submittedName>
</protein>
<dbReference type="Proteomes" id="UP001415857">
    <property type="component" value="Unassembled WGS sequence"/>
</dbReference>
<evidence type="ECO:0000313" key="3">
    <source>
        <dbReference type="Proteomes" id="UP001415857"/>
    </source>
</evidence>
<dbReference type="AlphaFoldDB" id="A0AAP0RQS5"/>
<gene>
    <name evidence="2" type="ORF">L1049_014258</name>
</gene>
<evidence type="ECO:0000313" key="2">
    <source>
        <dbReference type="EMBL" id="KAK9280565.1"/>
    </source>
</evidence>
<feature type="region of interest" description="Disordered" evidence="1">
    <location>
        <begin position="81"/>
        <end position="100"/>
    </location>
</feature>
<feature type="compositionally biased region" description="Low complexity" evidence="1">
    <location>
        <begin position="58"/>
        <end position="67"/>
    </location>
</feature>
<feature type="compositionally biased region" description="Gly residues" evidence="1">
    <location>
        <begin position="85"/>
        <end position="100"/>
    </location>
</feature>
<proteinExistence type="predicted"/>
<keyword evidence="3" id="KW-1185">Reference proteome</keyword>
<feature type="region of interest" description="Disordered" evidence="1">
    <location>
        <begin position="1"/>
        <end position="67"/>
    </location>
</feature>
<dbReference type="EMBL" id="JBBPBK010000008">
    <property type="protein sequence ID" value="KAK9280565.1"/>
    <property type="molecule type" value="Genomic_DNA"/>
</dbReference>
<evidence type="ECO:0000256" key="1">
    <source>
        <dbReference type="SAM" id="MobiDB-lite"/>
    </source>
</evidence>
<comment type="caution">
    <text evidence="2">The sequence shown here is derived from an EMBL/GenBank/DDBJ whole genome shotgun (WGS) entry which is preliminary data.</text>
</comment>
<accession>A0AAP0RQS5</accession>
<organism evidence="2 3">
    <name type="scientific">Liquidambar formosana</name>
    <name type="common">Formosan gum</name>
    <dbReference type="NCBI Taxonomy" id="63359"/>
    <lineage>
        <taxon>Eukaryota</taxon>
        <taxon>Viridiplantae</taxon>
        <taxon>Streptophyta</taxon>
        <taxon>Embryophyta</taxon>
        <taxon>Tracheophyta</taxon>
        <taxon>Spermatophyta</taxon>
        <taxon>Magnoliopsida</taxon>
        <taxon>eudicotyledons</taxon>
        <taxon>Gunneridae</taxon>
        <taxon>Pentapetalae</taxon>
        <taxon>Saxifragales</taxon>
        <taxon>Altingiaceae</taxon>
        <taxon>Liquidambar</taxon>
    </lineage>
</organism>